<evidence type="ECO:0000259" key="2">
    <source>
        <dbReference type="Pfam" id="PF14521"/>
    </source>
</evidence>
<dbReference type="GO" id="GO:0004222">
    <property type="term" value="F:metalloendopeptidase activity"/>
    <property type="evidence" value="ECO:0007669"/>
    <property type="project" value="InterPro"/>
</dbReference>
<dbReference type="Gene3D" id="3.40.390.10">
    <property type="entry name" value="Collagenase (Catalytic Domain)"/>
    <property type="match status" value="1"/>
</dbReference>
<feature type="domain" description="Lysine-specific metallo-endopeptidase" evidence="2">
    <location>
        <begin position="119"/>
        <end position="184"/>
    </location>
</feature>
<proteinExistence type="predicted"/>
<sequence>HTDRERERGPSRKRNRERETSFETLKDNFVIPKTKQTLTKTKMSAAKPNHIRGLSGQKETQAEEAKQAAVEILKDAEAKGMYGFPVSFYYTCAKPVDPHSFCCIPTQTFLKNLLETMQKVVFKEDEDPENSNAFAYVCPNDKTCTVYLCKAFWDAPDHLQMDSKPGTLIHEVSHLLGTDDITYDILKVVLYEDYGTLMGWSGPMSEKSLEKGDILKR</sequence>
<feature type="non-terminal residue" evidence="3">
    <location>
        <position position="1"/>
    </location>
</feature>
<dbReference type="EMBL" id="JAINUG010000164">
    <property type="protein sequence ID" value="KAJ8390946.1"/>
    <property type="molecule type" value="Genomic_DNA"/>
</dbReference>
<comment type="caution">
    <text evidence="3">The sequence shown here is derived from an EMBL/GenBank/DDBJ whole genome shotgun (WGS) entry which is preliminary data.</text>
</comment>
<protein>
    <recommendedName>
        <fullName evidence="2">Lysine-specific metallo-endopeptidase domain-containing protein</fullName>
    </recommendedName>
</protein>
<reference evidence="3" key="1">
    <citation type="journal article" date="2023" name="Science">
        <title>Genome structures resolve the early diversification of teleost fishes.</title>
        <authorList>
            <person name="Parey E."/>
            <person name="Louis A."/>
            <person name="Montfort J."/>
            <person name="Bouchez O."/>
            <person name="Roques C."/>
            <person name="Iampietro C."/>
            <person name="Lluch J."/>
            <person name="Castinel A."/>
            <person name="Donnadieu C."/>
            <person name="Desvignes T."/>
            <person name="Floi Bucao C."/>
            <person name="Jouanno E."/>
            <person name="Wen M."/>
            <person name="Mejri S."/>
            <person name="Dirks R."/>
            <person name="Jansen H."/>
            <person name="Henkel C."/>
            <person name="Chen W.J."/>
            <person name="Zahm M."/>
            <person name="Cabau C."/>
            <person name="Klopp C."/>
            <person name="Thompson A.W."/>
            <person name="Robinson-Rechavi M."/>
            <person name="Braasch I."/>
            <person name="Lecointre G."/>
            <person name="Bobe J."/>
            <person name="Postlethwait J.H."/>
            <person name="Berthelot C."/>
            <person name="Roest Crollius H."/>
            <person name="Guiguen Y."/>
        </authorList>
    </citation>
    <scope>NUCLEOTIDE SEQUENCE</scope>
    <source>
        <strain evidence="3">NC1722</strain>
    </source>
</reference>
<evidence type="ECO:0000313" key="3">
    <source>
        <dbReference type="EMBL" id="KAJ8390946.1"/>
    </source>
</evidence>
<dbReference type="InterPro" id="IPR024079">
    <property type="entry name" value="MetalloPept_cat_dom_sf"/>
</dbReference>
<dbReference type="AlphaFoldDB" id="A0AAD7RV28"/>
<dbReference type="Proteomes" id="UP001221898">
    <property type="component" value="Unassembled WGS sequence"/>
</dbReference>
<accession>A0AAD7RV28</accession>
<name>A0AAD7RV28_9TELE</name>
<evidence type="ECO:0000256" key="1">
    <source>
        <dbReference type="SAM" id="MobiDB-lite"/>
    </source>
</evidence>
<dbReference type="SUPFAM" id="SSF55486">
    <property type="entry name" value="Metalloproteases ('zincins'), catalytic domain"/>
    <property type="match status" value="1"/>
</dbReference>
<feature type="region of interest" description="Disordered" evidence="1">
    <location>
        <begin position="1"/>
        <end position="21"/>
    </location>
</feature>
<gene>
    <name evidence="3" type="ORF">AAFF_G00098660</name>
</gene>
<evidence type="ECO:0000313" key="4">
    <source>
        <dbReference type="Proteomes" id="UP001221898"/>
    </source>
</evidence>
<keyword evidence="4" id="KW-1185">Reference proteome</keyword>
<organism evidence="3 4">
    <name type="scientific">Aldrovandia affinis</name>
    <dbReference type="NCBI Taxonomy" id="143900"/>
    <lineage>
        <taxon>Eukaryota</taxon>
        <taxon>Metazoa</taxon>
        <taxon>Chordata</taxon>
        <taxon>Craniata</taxon>
        <taxon>Vertebrata</taxon>
        <taxon>Euteleostomi</taxon>
        <taxon>Actinopterygii</taxon>
        <taxon>Neopterygii</taxon>
        <taxon>Teleostei</taxon>
        <taxon>Notacanthiformes</taxon>
        <taxon>Halosauridae</taxon>
        <taxon>Aldrovandia</taxon>
    </lineage>
</organism>
<dbReference type="Pfam" id="PF14521">
    <property type="entry name" value="Aspzincin_M35"/>
    <property type="match status" value="1"/>
</dbReference>
<dbReference type="InterPro" id="IPR029463">
    <property type="entry name" value="Lys_MEP"/>
</dbReference>